<proteinExistence type="predicted"/>
<sequence length="260" mass="29837">MKIIIITIMSLLSLLKVSLAVPTIYISQSKYTCLEFEQEIKSIHPIGELVEFEVINKKLIKVKAVSTNFKPTVLEVSTVDGLVFSWRLEYSFGRAGKKIKVSSIEASKKLLIQKDVNAAKVLKAKIKPLKSVSIDKVKSTVSKVLISGDSLFFKININNQSKIDYEIDFIRFYIKDLKATRRTVTQEQDIHPVQAMGLENNKIVSKKDKHLVFVNLKFPIQKGRALFIEIYEKNGSRHIYHKLYNRDLKKVKTINSIFNY</sequence>
<evidence type="ECO:0000313" key="1">
    <source>
        <dbReference type="EMBL" id="MRX46950.1"/>
    </source>
</evidence>
<dbReference type="InterPro" id="IPR022298">
    <property type="entry name" value="Conjug_transposon_TraN"/>
</dbReference>
<reference evidence="1 2" key="1">
    <citation type="submission" date="2019-11" db="EMBL/GenBank/DDBJ databases">
        <authorList>
            <person name="Cheng Q."/>
            <person name="Yang Z."/>
        </authorList>
    </citation>
    <scope>NUCLEOTIDE SEQUENCE [LARGE SCALE GENOMIC DNA]</scope>
    <source>
        <strain evidence="1 2">HX-22-1</strain>
    </source>
</reference>
<dbReference type="RefSeq" id="WP_154287032.1">
    <property type="nucleotide sequence ID" value="NZ_WKJI01000002.1"/>
</dbReference>
<keyword evidence="2" id="KW-1185">Reference proteome</keyword>
<dbReference type="Pfam" id="PF13595">
    <property type="entry name" value="DUF4138"/>
    <property type="match status" value="1"/>
</dbReference>
<evidence type="ECO:0000313" key="2">
    <source>
        <dbReference type="Proteomes" id="UP000462931"/>
    </source>
</evidence>
<organism evidence="1 2">
    <name type="scientific">Pedobacter puniceum</name>
    <dbReference type="NCBI Taxonomy" id="2666136"/>
    <lineage>
        <taxon>Bacteria</taxon>
        <taxon>Pseudomonadati</taxon>
        <taxon>Bacteroidota</taxon>
        <taxon>Sphingobacteriia</taxon>
        <taxon>Sphingobacteriales</taxon>
        <taxon>Sphingobacteriaceae</taxon>
        <taxon>Pedobacter</taxon>
    </lineage>
</organism>
<protein>
    <submittedName>
        <fullName evidence="1">DUF4138 domain-containing protein</fullName>
    </submittedName>
</protein>
<dbReference type="AlphaFoldDB" id="A0A7K0FNX3"/>
<dbReference type="Proteomes" id="UP000462931">
    <property type="component" value="Unassembled WGS sequence"/>
</dbReference>
<dbReference type="EMBL" id="WKJI01000002">
    <property type="protein sequence ID" value="MRX46950.1"/>
    <property type="molecule type" value="Genomic_DNA"/>
</dbReference>
<name>A0A7K0FNX3_9SPHI</name>
<comment type="caution">
    <text evidence="1">The sequence shown here is derived from an EMBL/GenBank/DDBJ whole genome shotgun (WGS) entry which is preliminary data.</text>
</comment>
<gene>
    <name evidence="1" type="ORF">GJJ64_07120</name>
</gene>
<accession>A0A7K0FNX3</accession>